<evidence type="ECO:0000313" key="2">
    <source>
        <dbReference type="EMBL" id="TWF82791.1"/>
    </source>
</evidence>
<dbReference type="RefSeq" id="WP_145910065.1">
    <property type="nucleotide sequence ID" value="NZ_BAAAMZ010000009.1"/>
</dbReference>
<protein>
    <submittedName>
        <fullName evidence="2">Lon protease-like protein</fullName>
    </submittedName>
</protein>
<dbReference type="Proteomes" id="UP000317940">
    <property type="component" value="Unassembled WGS sequence"/>
</dbReference>
<dbReference type="Gene3D" id="3.30.230.10">
    <property type="match status" value="1"/>
</dbReference>
<dbReference type="GO" id="GO:0030163">
    <property type="term" value="P:protein catabolic process"/>
    <property type="evidence" value="ECO:0007669"/>
    <property type="project" value="InterPro"/>
</dbReference>
<reference evidence="2 3" key="1">
    <citation type="submission" date="2019-06" db="EMBL/GenBank/DDBJ databases">
        <title>Sequencing the genomes of 1000 actinobacteria strains.</title>
        <authorList>
            <person name="Klenk H.-P."/>
        </authorList>
    </citation>
    <scope>NUCLEOTIDE SEQUENCE [LARGE SCALE GENOMIC DNA]</scope>
    <source>
        <strain evidence="2 3">DSM 44826</strain>
    </source>
</reference>
<dbReference type="EMBL" id="VIWT01000004">
    <property type="protein sequence ID" value="TWF82791.1"/>
    <property type="molecule type" value="Genomic_DNA"/>
</dbReference>
<proteinExistence type="predicted"/>
<name>A0A561T6P3_9ACTN</name>
<dbReference type="OrthoDB" id="3849563at2"/>
<sequence>MLFKHQHLLHELRRTGVQATADILSVTTLGGGGSLRALWASDEDLSSRWLDVRLKLRVVPPNTMNLPFEATVLTRVHTLKLQGGKVLVWYDPTDTSRLVVDYEADLERHQHFQAEADHYRAESEMLSHRYEQRPGLAWTPVAGRLLPVQAALGPGHGRILTGGPLGELLAAPAQAAVAAVRDRAGELLPQLAADWFARHDLRFDQPYGNLPDGAGPADAAGTTVAAALALVSLLSGRIVRTETAVTGALGPDGALVAVAGLKRAAAGAGRGHATRLLLPAANEADGQRLADKQRQGLDLVFAATLAEAVRSALAKHPVKGHTPPV</sequence>
<keyword evidence="2" id="KW-0645">Protease</keyword>
<dbReference type="InterPro" id="IPR014721">
    <property type="entry name" value="Ribsml_uS5_D2-typ_fold_subgr"/>
</dbReference>
<dbReference type="InterPro" id="IPR020568">
    <property type="entry name" value="Ribosomal_Su5_D2-typ_SF"/>
</dbReference>
<keyword evidence="3" id="KW-1185">Reference proteome</keyword>
<evidence type="ECO:0000313" key="3">
    <source>
        <dbReference type="Proteomes" id="UP000317940"/>
    </source>
</evidence>
<dbReference type="GO" id="GO:0005524">
    <property type="term" value="F:ATP binding"/>
    <property type="evidence" value="ECO:0007669"/>
    <property type="project" value="InterPro"/>
</dbReference>
<comment type="caution">
    <text evidence="2">The sequence shown here is derived from an EMBL/GenBank/DDBJ whole genome shotgun (WGS) entry which is preliminary data.</text>
</comment>
<dbReference type="AlphaFoldDB" id="A0A561T6P3"/>
<dbReference type="GO" id="GO:0006508">
    <property type="term" value="P:proteolysis"/>
    <property type="evidence" value="ECO:0007669"/>
    <property type="project" value="UniProtKB-KW"/>
</dbReference>
<dbReference type="PRINTS" id="PR00830">
    <property type="entry name" value="ENDOLAPTASE"/>
</dbReference>
<keyword evidence="2" id="KW-0378">Hydrolase</keyword>
<evidence type="ECO:0000259" key="1">
    <source>
        <dbReference type="Pfam" id="PF05362"/>
    </source>
</evidence>
<dbReference type="GO" id="GO:0004252">
    <property type="term" value="F:serine-type endopeptidase activity"/>
    <property type="evidence" value="ECO:0007669"/>
    <property type="project" value="InterPro"/>
</dbReference>
<feature type="domain" description="Lon proteolytic" evidence="1">
    <location>
        <begin position="117"/>
        <end position="314"/>
    </location>
</feature>
<dbReference type="SUPFAM" id="SSF54211">
    <property type="entry name" value="Ribosomal protein S5 domain 2-like"/>
    <property type="match status" value="1"/>
</dbReference>
<dbReference type="GO" id="GO:0004176">
    <property type="term" value="F:ATP-dependent peptidase activity"/>
    <property type="evidence" value="ECO:0007669"/>
    <property type="project" value="InterPro"/>
</dbReference>
<dbReference type="InterPro" id="IPR008269">
    <property type="entry name" value="Lon_proteolytic"/>
</dbReference>
<dbReference type="PANTHER" id="PTHR10046">
    <property type="entry name" value="ATP DEPENDENT LON PROTEASE FAMILY MEMBER"/>
    <property type="match status" value="1"/>
</dbReference>
<accession>A0A561T6P3</accession>
<dbReference type="InterPro" id="IPR027065">
    <property type="entry name" value="Lon_Prtase"/>
</dbReference>
<dbReference type="Pfam" id="PF05362">
    <property type="entry name" value="Lon_C"/>
    <property type="match status" value="1"/>
</dbReference>
<organism evidence="2 3">
    <name type="scientific">Kitasatospora viridis</name>
    <dbReference type="NCBI Taxonomy" id="281105"/>
    <lineage>
        <taxon>Bacteria</taxon>
        <taxon>Bacillati</taxon>
        <taxon>Actinomycetota</taxon>
        <taxon>Actinomycetes</taxon>
        <taxon>Kitasatosporales</taxon>
        <taxon>Streptomycetaceae</taxon>
        <taxon>Kitasatospora</taxon>
    </lineage>
</organism>
<gene>
    <name evidence="2" type="ORF">FHX73_14273</name>
</gene>